<dbReference type="Proteomes" id="UP000672934">
    <property type="component" value="Unassembled WGS sequence"/>
</dbReference>
<feature type="domain" description="Rieske" evidence="6">
    <location>
        <begin position="32"/>
        <end position="137"/>
    </location>
</feature>
<evidence type="ECO:0000259" key="6">
    <source>
        <dbReference type="PROSITE" id="PS51296"/>
    </source>
</evidence>
<dbReference type="AlphaFoldDB" id="A0A916IVS3"/>
<dbReference type="PROSITE" id="PS51296">
    <property type="entry name" value="RIESKE"/>
    <property type="match status" value="1"/>
</dbReference>
<dbReference type="InterPro" id="IPR017941">
    <property type="entry name" value="Rieske_2Fe-2S"/>
</dbReference>
<dbReference type="Pfam" id="PF00355">
    <property type="entry name" value="Rieske"/>
    <property type="match status" value="1"/>
</dbReference>
<comment type="caution">
    <text evidence="7">The sequence shown here is derived from an EMBL/GenBank/DDBJ whole genome shotgun (WGS) entry which is preliminary data.</text>
</comment>
<dbReference type="EC" id="1.14.13.178" evidence="7"/>
<dbReference type="InterPro" id="IPR036922">
    <property type="entry name" value="Rieske_2Fe-2S_sf"/>
</dbReference>
<dbReference type="PANTHER" id="PTHR21266:SF57">
    <property type="entry name" value="3-CHLOROBENZOATE-3,4-DIOXYGENASE"/>
    <property type="match status" value="1"/>
</dbReference>
<keyword evidence="2" id="KW-0479">Metal-binding</keyword>
<dbReference type="GO" id="GO:0016491">
    <property type="term" value="F:oxidoreductase activity"/>
    <property type="evidence" value="ECO:0007669"/>
    <property type="project" value="UniProtKB-KW"/>
</dbReference>
<accession>A0A916IVS3</accession>
<keyword evidence="1" id="KW-0001">2Fe-2S</keyword>
<evidence type="ECO:0000256" key="5">
    <source>
        <dbReference type="ARBA" id="ARBA00023014"/>
    </source>
</evidence>
<dbReference type="GO" id="GO:0051537">
    <property type="term" value="F:2 iron, 2 sulfur cluster binding"/>
    <property type="evidence" value="ECO:0007669"/>
    <property type="project" value="UniProtKB-KW"/>
</dbReference>
<sequence length="355" mass="39110">MFLSVKNTSPAGGRPPNSGFTQNDWEILASFWHPVALSTEVADKPVGVTLLDVPVALYRTGPGEGVSAARDACPHRNARLSLGTIKNGHLTCGFHGFEYDGGGTCVRIPALSPELPIPKKLCLDTYLCQERYGFVWVCLSHAPRAGLPEWPQVEDGSGTVAIVPPGLWNASAARHIENFSDLCHVPWVHTTTFGGPEVVIPPYDVHKSGLSLAFEVNMLERVRYVEEGHPSATQDAQYNRALYRYETTLPFSCALRVHHPDTNSTYRVFDVGSPVTAQTTRIFQIVVDESRQVAPEALIEFTERINDEDLSQVVAQCPQDLPLDLRDEIHIPADRMSVEYRRAMAELGLGAARPD</sequence>
<organism evidence="7 8">
    <name type="scientific">Cupriavidus yeoncheonensis</name>
    <dbReference type="NCBI Taxonomy" id="1462994"/>
    <lineage>
        <taxon>Bacteria</taxon>
        <taxon>Pseudomonadati</taxon>
        <taxon>Pseudomonadota</taxon>
        <taxon>Betaproteobacteria</taxon>
        <taxon>Burkholderiales</taxon>
        <taxon>Burkholderiaceae</taxon>
        <taxon>Cupriavidus</taxon>
    </lineage>
</organism>
<dbReference type="SUPFAM" id="SSF50022">
    <property type="entry name" value="ISP domain"/>
    <property type="match status" value="1"/>
</dbReference>
<protein>
    <submittedName>
        <fullName evidence="7">Methylxanthine N1-demethylase NdmA</fullName>
        <ecNumber evidence="7">1.14.13.178</ecNumber>
    </submittedName>
</protein>
<keyword evidence="8" id="KW-1185">Reference proteome</keyword>
<proteinExistence type="predicted"/>
<name>A0A916IVS3_9BURK</name>
<dbReference type="GO" id="GO:0046872">
    <property type="term" value="F:metal ion binding"/>
    <property type="evidence" value="ECO:0007669"/>
    <property type="project" value="UniProtKB-KW"/>
</dbReference>
<dbReference type="Pfam" id="PF19112">
    <property type="entry name" value="VanA_C"/>
    <property type="match status" value="1"/>
</dbReference>
<evidence type="ECO:0000256" key="2">
    <source>
        <dbReference type="ARBA" id="ARBA00022723"/>
    </source>
</evidence>
<dbReference type="EMBL" id="CAJPUY010000016">
    <property type="protein sequence ID" value="CAG2150657.1"/>
    <property type="molecule type" value="Genomic_DNA"/>
</dbReference>
<dbReference type="InterPro" id="IPR044043">
    <property type="entry name" value="VanA_C_cat"/>
</dbReference>
<keyword evidence="3 7" id="KW-0560">Oxidoreductase</keyword>
<evidence type="ECO:0000313" key="8">
    <source>
        <dbReference type="Proteomes" id="UP000672934"/>
    </source>
</evidence>
<dbReference type="PANTHER" id="PTHR21266">
    <property type="entry name" value="IRON-SULFUR DOMAIN CONTAINING PROTEIN"/>
    <property type="match status" value="1"/>
</dbReference>
<dbReference type="InterPro" id="IPR050584">
    <property type="entry name" value="Cholesterol_7-desaturase"/>
</dbReference>
<keyword evidence="4" id="KW-0408">Iron</keyword>
<evidence type="ECO:0000256" key="3">
    <source>
        <dbReference type="ARBA" id="ARBA00023002"/>
    </source>
</evidence>
<dbReference type="Gene3D" id="2.102.10.10">
    <property type="entry name" value="Rieske [2Fe-2S] iron-sulphur domain"/>
    <property type="match status" value="1"/>
</dbReference>
<dbReference type="RefSeq" id="WP_211949163.1">
    <property type="nucleotide sequence ID" value="NZ_CAJPUY010000016.1"/>
</dbReference>
<evidence type="ECO:0000313" key="7">
    <source>
        <dbReference type="EMBL" id="CAG2150657.1"/>
    </source>
</evidence>
<dbReference type="SUPFAM" id="SSF55961">
    <property type="entry name" value="Bet v1-like"/>
    <property type="match status" value="1"/>
</dbReference>
<keyword evidence="5" id="KW-0411">Iron-sulfur</keyword>
<reference evidence="7" key="1">
    <citation type="submission" date="2021-03" db="EMBL/GenBank/DDBJ databases">
        <authorList>
            <person name="Peeters C."/>
        </authorList>
    </citation>
    <scope>NUCLEOTIDE SEQUENCE</scope>
    <source>
        <strain evidence="7">LMG 31506</strain>
    </source>
</reference>
<evidence type="ECO:0000256" key="1">
    <source>
        <dbReference type="ARBA" id="ARBA00022714"/>
    </source>
</evidence>
<evidence type="ECO:0000256" key="4">
    <source>
        <dbReference type="ARBA" id="ARBA00023004"/>
    </source>
</evidence>
<gene>
    <name evidence="7" type="primary">ndmA</name>
    <name evidence="7" type="ORF">LMG31506_04257</name>
</gene>
<dbReference type="Gene3D" id="3.90.380.10">
    <property type="entry name" value="Naphthalene 1,2-dioxygenase Alpha Subunit, Chain A, domain 1"/>
    <property type="match status" value="1"/>
</dbReference>